<proteinExistence type="predicted"/>
<dbReference type="InterPro" id="IPR003593">
    <property type="entry name" value="AAA+_ATPase"/>
</dbReference>
<dbReference type="Proteomes" id="UP001172102">
    <property type="component" value="Unassembled WGS sequence"/>
</dbReference>
<feature type="region of interest" description="Disordered" evidence="1">
    <location>
        <begin position="332"/>
        <end position="353"/>
    </location>
</feature>
<dbReference type="InterPro" id="IPR054289">
    <property type="entry name" value="DUF7025"/>
</dbReference>
<name>A0AA40B1B4_9PEZI</name>
<feature type="region of interest" description="Disordered" evidence="1">
    <location>
        <begin position="633"/>
        <end position="654"/>
    </location>
</feature>
<dbReference type="Pfam" id="PF00004">
    <property type="entry name" value="AAA"/>
    <property type="match status" value="1"/>
</dbReference>
<evidence type="ECO:0000313" key="4">
    <source>
        <dbReference type="Proteomes" id="UP001172102"/>
    </source>
</evidence>
<gene>
    <name evidence="3" type="ORF">B0H67DRAFT_532281</name>
</gene>
<dbReference type="AlphaFoldDB" id="A0AA40B1B4"/>
<dbReference type="Pfam" id="PF22942">
    <property type="entry name" value="DUF7025"/>
    <property type="match status" value="1"/>
</dbReference>
<dbReference type="Gene3D" id="3.40.50.300">
    <property type="entry name" value="P-loop containing nucleotide triphosphate hydrolases"/>
    <property type="match status" value="1"/>
</dbReference>
<dbReference type="InterPro" id="IPR003959">
    <property type="entry name" value="ATPase_AAA_core"/>
</dbReference>
<organism evidence="3 4">
    <name type="scientific">Lasiosphaeris hirsuta</name>
    <dbReference type="NCBI Taxonomy" id="260670"/>
    <lineage>
        <taxon>Eukaryota</taxon>
        <taxon>Fungi</taxon>
        <taxon>Dikarya</taxon>
        <taxon>Ascomycota</taxon>
        <taxon>Pezizomycotina</taxon>
        <taxon>Sordariomycetes</taxon>
        <taxon>Sordariomycetidae</taxon>
        <taxon>Sordariales</taxon>
        <taxon>Lasiosphaeriaceae</taxon>
        <taxon>Lasiosphaeris</taxon>
    </lineage>
</organism>
<dbReference type="PANTHER" id="PTHR46411:SF3">
    <property type="entry name" value="AAA+ ATPASE DOMAIN-CONTAINING PROTEIN"/>
    <property type="match status" value="1"/>
</dbReference>
<dbReference type="EMBL" id="JAUKUA010000002">
    <property type="protein sequence ID" value="KAK0725863.1"/>
    <property type="molecule type" value="Genomic_DNA"/>
</dbReference>
<dbReference type="GO" id="GO:0005524">
    <property type="term" value="F:ATP binding"/>
    <property type="evidence" value="ECO:0007669"/>
    <property type="project" value="InterPro"/>
</dbReference>
<evidence type="ECO:0000313" key="3">
    <source>
        <dbReference type="EMBL" id="KAK0725863.1"/>
    </source>
</evidence>
<keyword evidence="3" id="KW-0378">Hydrolase</keyword>
<evidence type="ECO:0000256" key="1">
    <source>
        <dbReference type="SAM" id="MobiDB-lite"/>
    </source>
</evidence>
<dbReference type="InterPro" id="IPR027417">
    <property type="entry name" value="P-loop_NTPase"/>
</dbReference>
<reference evidence="3" key="1">
    <citation type="submission" date="2023-06" db="EMBL/GenBank/DDBJ databases">
        <title>Genome-scale phylogeny and comparative genomics of the fungal order Sordariales.</title>
        <authorList>
            <consortium name="Lawrence Berkeley National Laboratory"/>
            <person name="Hensen N."/>
            <person name="Bonometti L."/>
            <person name="Westerberg I."/>
            <person name="Brannstrom I.O."/>
            <person name="Guillou S."/>
            <person name="Cros-Aarteil S."/>
            <person name="Calhoun S."/>
            <person name="Haridas S."/>
            <person name="Kuo A."/>
            <person name="Mondo S."/>
            <person name="Pangilinan J."/>
            <person name="Riley R."/>
            <person name="Labutti K."/>
            <person name="Andreopoulos B."/>
            <person name="Lipzen A."/>
            <person name="Chen C."/>
            <person name="Yanf M."/>
            <person name="Daum C."/>
            <person name="Ng V."/>
            <person name="Clum A."/>
            <person name="Steindorff A."/>
            <person name="Ohm R."/>
            <person name="Martin F."/>
            <person name="Silar P."/>
            <person name="Natvig D."/>
            <person name="Lalanne C."/>
            <person name="Gautier V."/>
            <person name="Ament-Velasquez S.L."/>
            <person name="Kruys A."/>
            <person name="Hutchinson M.I."/>
            <person name="Powell A.J."/>
            <person name="Barry K."/>
            <person name="Miller A.N."/>
            <person name="Grigoriev I.V."/>
            <person name="Debuchy R."/>
            <person name="Gladieux P."/>
            <person name="Thoren M.H."/>
            <person name="Johannesson H."/>
        </authorList>
    </citation>
    <scope>NUCLEOTIDE SEQUENCE</scope>
    <source>
        <strain evidence="3">SMH4607-1</strain>
    </source>
</reference>
<dbReference type="GO" id="GO:0016887">
    <property type="term" value="F:ATP hydrolysis activity"/>
    <property type="evidence" value="ECO:0007669"/>
    <property type="project" value="InterPro"/>
</dbReference>
<dbReference type="SUPFAM" id="SSF52540">
    <property type="entry name" value="P-loop containing nucleoside triphosphate hydrolases"/>
    <property type="match status" value="1"/>
</dbReference>
<evidence type="ECO:0000259" key="2">
    <source>
        <dbReference type="SMART" id="SM00382"/>
    </source>
</evidence>
<feature type="domain" description="AAA+ ATPase" evidence="2">
    <location>
        <begin position="439"/>
        <end position="550"/>
    </location>
</feature>
<keyword evidence="4" id="KW-1185">Reference proteome</keyword>
<protein>
    <submittedName>
        <fullName evidence="3">P-loop containing nucleoside triphosphate hydrolase protein</fullName>
    </submittedName>
</protein>
<comment type="caution">
    <text evidence="3">The sequence shown here is derived from an EMBL/GenBank/DDBJ whole genome shotgun (WGS) entry which is preliminary data.</text>
</comment>
<sequence>MLRRRFFTRNFRSKLDSEHIGRTANIQTFYEAPNSSDKNDTKWVDYAPPSLPQAKREKLEGAAVQVYKRRDENSNVRRDGFQIQKVLIQSPYLRNALRDTLERYGIVYDRQDIFAESIAPHHGLFFALDRVAELAKTADDEVTRNHCGLLCSVIEEIFGDTVDKLEQLEEQGKITFDLLWTLFPQQSVFATQADSTPPLAYRVKSVTQDKNRLKMVHESILFDGFRYGTHTGVTRIYAFDGAVHTFSIPDLPYIDLNRDDKLRARLLERGKKALEMQAIRYMVEKPETNVADEFTSPWLRGQNHQRVIIDPHLYRLRKAQFILKPLPGYNIGDEDSNKPDPTEPEMNGMGDTEMDRNRRVVLESEDNLLILYHQVAGYSVDKRTWEMLYVENLHPFQGDRTVFDKVVLEEAKKDILMTLIEGHKELTAKYDDLIAGKGQYLLVILSGPPGTGKTLMAESLAEHLGCPLLRADPTQSASSDDRQDLLGKRVGSRGPLAPLPTTAVLIFQNSAFLRQAEYFKGIIFLTTNLNRGSIDPAVLSRAQIHITFPSLTAPLRARVWKNFVDRLPEDVGTLDDAAVARLSVWHVNGREIKNILNMSVSWCRRKNCTLSVEYIETLIGTICPSAKKEHAANGEAGNEEGGLGGRTTSNSVKSDLLLLDMP</sequence>
<dbReference type="PANTHER" id="PTHR46411">
    <property type="entry name" value="FAMILY ATPASE, PUTATIVE-RELATED"/>
    <property type="match status" value="1"/>
</dbReference>
<accession>A0AA40B1B4</accession>
<dbReference type="SMART" id="SM00382">
    <property type="entry name" value="AAA"/>
    <property type="match status" value="1"/>
</dbReference>